<reference evidence="3 4" key="1">
    <citation type="submission" date="2024-04" db="EMBL/GenBank/DDBJ databases">
        <title>Tritrichomonas musculus Genome.</title>
        <authorList>
            <person name="Alves-Ferreira E."/>
            <person name="Grigg M."/>
            <person name="Lorenzi H."/>
            <person name="Galac M."/>
        </authorList>
    </citation>
    <scope>NUCLEOTIDE SEQUENCE [LARGE SCALE GENOMIC DNA]</scope>
    <source>
        <strain evidence="3 4">EAF2021</strain>
    </source>
</reference>
<feature type="signal peptide" evidence="2">
    <location>
        <begin position="1"/>
        <end position="18"/>
    </location>
</feature>
<keyword evidence="1" id="KW-0812">Transmembrane</keyword>
<organism evidence="3 4">
    <name type="scientific">Tritrichomonas musculus</name>
    <dbReference type="NCBI Taxonomy" id="1915356"/>
    <lineage>
        <taxon>Eukaryota</taxon>
        <taxon>Metamonada</taxon>
        <taxon>Parabasalia</taxon>
        <taxon>Tritrichomonadida</taxon>
        <taxon>Tritrichomonadidae</taxon>
        <taxon>Tritrichomonas</taxon>
    </lineage>
</organism>
<accession>A0ABR2HI67</accession>
<proteinExistence type="predicted"/>
<dbReference type="Proteomes" id="UP001470230">
    <property type="component" value="Unassembled WGS sequence"/>
</dbReference>
<keyword evidence="4" id="KW-1185">Reference proteome</keyword>
<evidence type="ECO:0000256" key="1">
    <source>
        <dbReference type="SAM" id="Phobius"/>
    </source>
</evidence>
<sequence>MFLLISFVLGNNYCVGTSYSCSNLCKSLINTFDGYYSNIPTDDDLNATSNSMHNIFISTNVDYAESNQTIIFCDPSLYYLYNNPKTITIKDHIYVDSKKLNDDAPISFRITSSISNDEFSIEVMTKEECNIKPFILECHYNSLVHIKFCTENIPENLITIKKQYSYNFYLPKISDNVRKLFSNPDQFKVQDMIYYCLSDKEEKCKDYSSFKPQYIDYPSQITRYPCYLIVDHSKPQILVTEKPYCNYYSCYSSYVHIICLSGSDITYYPGYQMADRWFNVILHQNSIEMPNLYFEGDGEFTISTTSNISLYSTTKTNNNHLTLKSRHPYYYSESYIHALREDLTLEIDNKIKIHEYSLFNGPKCLAGLFEPGKYLSDDVFITYNVTADTLVETEYDYVTYMFKEGVHEIPKTWKSRCRFQGINPNNTHFIFDDVYSYDGDTIDNFIDVNRHPSSGFNMITIKPADFFYLSSFRSVYRPEYIDKYVIQVNKDFVMDGRGPNSNLDDDEIAPDQCIIKGNGTINFISSSFMDDVQKYCQIDENITLNYIGSRYPKYYVCLGQSSEEKCKSEIHGVENIKNAKWLWLRNIRTRYYLYSYYQTYVTDKYYYHNLYYSIFNVILTANSEVIIPYSKYGRFSINENAFSSLVAQNRTAKVIILYDDGYNGYSYDDSYTKQILYIENYQPPTEIDFQINLYYGNIKLYMRYYKNYKVNSIKLRGKGQVYIREPYQSIIDIFDTPETIKFSINNVDDYSQICLSDEPIESKDLYDFVLCSNYEQFKEYDSKYHYANAFIYLDISLDFNNSRYYCDNFYFFRNITASISLPNNAIFVIETYYFELTYDYNHRFYSNDKNDQNKFIFDVKEKLILNSIKVNSNTPLIEFTSSKESVELLPNPSIQKVTDTFKIKIPDDFTVYAPVPSYINHLFEKEVQYSSNWAYYYSSEEGKKLFGSFQSNPFEAIKESDENVPENIVLAVGENDNVIVPSNWMNLHNIYLYQSSNNYYIYKPTNLTYLTDGVIINDNFKIIAGVINISVPENFTVNADIPYGHHLRHYLYDSVLDCNGNSNTNLYTGSIDVNSITEDGYTLIEVYGYDSDNILKIVSKNSQEMSDLNMIMYLITLDNVKFRFDYDNICYCSYSNYLSKCPGKFHHVTDLTGLFKAVLDYPELTVNVYDDLIISHTTGDYFKLNPCDENVLISLPYSPQSMTTTTDQTVLFNYSDSTVYEILNKSYIDVNLDEPLEINIESDTSSSISFSLDDDVFVTMNSKCDVNFKIDVDKNSHHLYIEDFNTYNNIFNGSLEPYIKICAYDSSALSSCSYPRNDIISEVFKEPFVYNEVEIALTSNPQEITIPSIDKEILVNILPVPASFLTVNTASSIHITPNSVVLNDYWFFGGNVKILTVKLNKMATISIIDEMTDPITLQLTDNHTFIDLKNCDKQNISQITLLKHGNETNEITVFGNNDTYHNFINSLVEYEGITIIHNGTQKYLCICNNEESCTRCKEGLEGIVIEADSIINDPGEDVPMRIFSNIEMSSELFINEHEVYIDANCKLNITNVKTVNQNIEEGLKVDNLLFVNGTNLLLKPREIALNIVMRKEEKGPYFTIEIDTFLRLNVSNSKEENIKSSRLHVEGKGELNTYDYPFERIRPGPYVKVIKGVYIICNPRSGKDVCSYESSYGYMELDHTEGFRSDFDPHSKIVVFLNSFRDILDANVNWLQQQQIVFIKQRKKSRELLDDEQEAKVRFISTNFVLSSTNSTELSNSEGGGTVFDSTDLDSIIVGFDDNLTIKQDGELASNSSSLTIQPMSEKVSVFIDDSYEIEKQKLKIESNNDKKVSVTIHTNKNITSEELNKYIESDKNKISVTIGDQSSSKKGLPIGAIVGIVVGVVAVVAVVVVIVLFVVKKKKGENIVLSEVNNDLSDSTF</sequence>
<keyword evidence="1" id="KW-1133">Transmembrane helix</keyword>
<keyword evidence="1" id="KW-0472">Membrane</keyword>
<evidence type="ECO:0000313" key="3">
    <source>
        <dbReference type="EMBL" id="KAK8847917.1"/>
    </source>
</evidence>
<protein>
    <submittedName>
        <fullName evidence="3">Uncharacterized protein</fullName>
    </submittedName>
</protein>
<name>A0ABR2HI67_9EUKA</name>
<evidence type="ECO:0000313" key="4">
    <source>
        <dbReference type="Proteomes" id="UP001470230"/>
    </source>
</evidence>
<feature type="transmembrane region" description="Helical" evidence="1">
    <location>
        <begin position="1871"/>
        <end position="1896"/>
    </location>
</feature>
<comment type="caution">
    <text evidence="3">The sequence shown here is derived from an EMBL/GenBank/DDBJ whole genome shotgun (WGS) entry which is preliminary data.</text>
</comment>
<keyword evidence="2" id="KW-0732">Signal</keyword>
<evidence type="ECO:0000256" key="2">
    <source>
        <dbReference type="SAM" id="SignalP"/>
    </source>
</evidence>
<feature type="chain" id="PRO_5045044775" evidence="2">
    <location>
        <begin position="19"/>
        <end position="1918"/>
    </location>
</feature>
<gene>
    <name evidence="3" type="ORF">M9Y10_018965</name>
</gene>
<dbReference type="EMBL" id="JAPFFF010000027">
    <property type="protein sequence ID" value="KAK8847917.1"/>
    <property type="molecule type" value="Genomic_DNA"/>
</dbReference>